<feature type="compositionally biased region" description="Basic and acidic residues" evidence="1">
    <location>
        <begin position="1"/>
        <end position="18"/>
    </location>
</feature>
<keyword evidence="4" id="KW-1185">Reference proteome</keyword>
<name>A0A3G2S292_MALR7</name>
<feature type="domain" description="DH" evidence="2">
    <location>
        <begin position="712"/>
        <end position="977"/>
    </location>
</feature>
<gene>
    <name evidence="3" type="primary">Prex1</name>
    <name evidence="3" type="ORF">DNF11_0936</name>
</gene>
<feature type="compositionally biased region" description="Polar residues" evidence="1">
    <location>
        <begin position="484"/>
        <end position="496"/>
    </location>
</feature>
<dbReference type="InterPro" id="IPR032675">
    <property type="entry name" value="LRR_dom_sf"/>
</dbReference>
<dbReference type="STRING" id="425264.A0A3G2S292"/>
<dbReference type="Proteomes" id="UP000269793">
    <property type="component" value="Chromosome II"/>
</dbReference>
<dbReference type="GO" id="GO:0035556">
    <property type="term" value="P:intracellular signal transduction"/>
    <property type="evidence" value="ECO:0007669"/>
    <property type="project" value="InterPro"/>
</dbReference>
<feature type="compositionally biased region" description="Polar residues" evidence="1">
    <location>
        <begin position="653"/>
        <end position="683"/>
    </location>
</feature>
<evidence type="ECO:0000256" key="1">
    <source>
        <dbReference type="SAM" id="MobiDB-lite"/>
    </source>
</evidence>
<sequence>MSNRDSPSKDVFMTREQRSISMPFDTQSSNPNVSGQYASTSAETPPFHSNRHASTSVSSTESRPSSVLAPSGGYQARSPIIQARDSDKASPSSASSNPLMSQFKPFGDLPRRMPRPSHAKGMQFDTPPHSPPFMDLGIPPSYQRLLSSSPVDSKALSRGDDACSIVTDSSSIRQRPASRAASLYGVQPPLSPVGTQRSISPPPVPQKSSSPTSDRRIGPKSPLRASVMASGRNTPASLAVKVPSIHELDMAPPSIDSLWRSDSVKTSGSTIRSESEDGAWDSYDSTPSTPMRDGFQPPLSTPLAVQFVQTGKGVLSVVSSEDDAPRRVTSSTTHLSMVNCPLPSYDMLRIPNMLVVLDMSSSHLSALPESLALCTSLEELNISCNPLGTSNMAAPMSCLRALENLRVLLVDDCKLPVVPHEILSLERLQILGLRQNRLTCLPSWMHALDYLDCLLLAGNTQWTPAWKAIVGPLLHPSDDPPSPATNIMPTTPTVNTQISPKPPPIQSPSDARKRSGGFLNKLKTNNRTGAQLDGSSLVRAPSRAGTVSDTASISSAASVTTDSPVRSSNAGGLRVPHQTPTRTFMVPLPRLGQLPSNSHETRSLSCFLPVYADNGDRESVLAWYARVGTSYVRNLRAYLRDMDELLPERHRQVPQTASSVADSSGFGSPIMTSGDASDSTPSGTAGEVSSRHSILEDVGETNKTHVKDNAAKRYCVLREIIETERTYVAGLSELMDIYVKRARQPMDGVSDERVMSVEKERIIFGHIEVIIQFHQGAFLPELERKTAALFKISELDEEQHASLSAQVAADVANVFSEYATYFKMYTNYVNQYETALKIISQWHEPISPRVKSAIKSSSTSLASIGQRFLNIDPALSSTSPTALTFEEKALSDLQPISHAEHRRMQLFLRRCRDDPRHSQINLEGYLLLPIQRIPRYRLLLEQLVKCTSHGVLPDLDREALARALAHISLVASWVNEGKRQSEQGKRLLQWQSRLRGTFSAPLVQPHRRLVCDGPFRLCRVSKRVYQGTPPGDVSGPRMSCDEDFLEQMTMDLPLHLLLCNDLIAAVSSSVSSTDDASPISGKSRVMHGSASGETGALDLVAVLKPQVHMLPPGMHKTVMLPPASVVGPSLLRIVDAKYIYYFMAPSHTEAQRWQSFINAQV</sequence>
<dbReference type="VEuPathDB" id="FungiDB:DNF11_0936"/>
<feature type="region of interest" description="Disordered" evidence="1">
    <location>
        <begin position="477"/>
        <end position="580"/>
    </location>
</feature>
<proteinExistence type="predicted"/>
<evidence type="ECO:0000313" key="4">
    <source>
        <dbReference type="Proteomes" id="UP000269793"/>
    </source>
</evidence>
<dbReference type="CDD" id="cd00160">
    <property type="entry name" value="RhoGEF"/>
    <property type="match status" value="1"/>
</dbReference>
<dbReference type="Pfam" id="PF00621">
    <property type="entry name" value="RhoGEF"/>
    <property type="match status" value="1"/>
</dbReference>
<dbReference type="SUPFAM" id="SSF52047">
    <property type="entry name" value="RNI-like"/>
    <property type="match status" value="1"/>
</dbReference>
<feature type="region of interest" description="Disordered" evidence="1">
    <location>
        <begin position="253"/>
        <end position="296"/>
    </location>
</feature>
<feature type="region of interest" description="Disordered" evidence="1">
    <location>
        <begin position="650"/>
        <end position="701"/>
    </location>
</feature>
<dbReference type="InterPro" id="IPR051092">
    <property type="entry name" value="FYVE_RhoGEF_PH"/>
</dbReference>
<dbReference type="Gene3D" id="3.80.10.10">
    <property type="entry name" value="Ribonuclease Inhibitor"/>
    <property type="match status" value="1"/>
</dbReference>
<feature type="compositionally biased region" description="Low complexity" evidence="1">
    <location>
        <begin position="54"/>
        <end position="67"/>
    </location>
</feature>
<dbReference type="PROSITE" id="PS00741">
    <property type="entry name" value="DH_1"/>
    <property type="match status" value="1"/>
</dbReference>
<dbReference type="PANTHER" id="PTHR12673">
    <property type="entry name" value="FACIOGENITAL DYSPLASIA PROTEIN"/>
    <property type="match status" value="1"/>
</dbReference>
<dbReference type="InterPro" id="IPR001331">
    <property type="entry name" value="GDS_CDC24_CS"/>
</dbReference>
<reference evidence="3 4" key="1">
    <citation type="submission" date="2018-10" db="EMBL/GenBank/DDBJ databases">
        <title>Complete genome sequence of Malassezia restricta CBS 7877.</title>
        <authorList>
            <person name="Morand S.C."/>
            <person name="Bertignac M."/>
            <person name="Iltis A."/>
            <person name="Kolder I."/>
            <person name="Pirovano W."/>
            <person name="Jourdain R."/>
            <person name="Clavaud C."/>
        </authorList>
    </citation>
    <scope>NUCLEOTIDE SEQUENCE [LARGE SCALE GENOMIC DNA]</scope>
    <source>
        <strain evidence="3 4">CBS 7877</strain>
    </source>
</reference>
<dbReference type="OrthoDB" id="660555at2759"/>
<accession>A0A3G2S292</accession>
<dbReference type="PROSITE" id="PS50010">
    <property type="entry name" value="DH_2"/>
    <property type="match status" value="1"/>
</dbReference>
<feature type="compositionally biased region" description="Low complexity" evidence="1">
    <location>
        <begin position="546"/>
        <end position="563"/>
    </location>
</feature>
<feature type="region of interest" description="Disordered" evidence="1">
    <location>
        <begin position="1"/>
        <end position="230"/>
    </location>
</feature>
<feature type="compositionally biased region" description="Polar residues" evidence="1">
    <location>
        <begin position="24"/>
        <end position="43"/>
    </location>
</feature>
<dbReference type="PANTHER" id="PTHR12673:SF270">
    <property type="entry name" value="FYVE-TYPE DOMAIN-CONTAINING PROTEIN"/>
    <property type="match status" value="1"/>
</dbReference>
<evidence type="ECO:0000259" key="2">
    <source>
        <dbReference type="PROSITE" id="PS50010"/>
    </source>
</evidence>
<dbReference type="GO" id="GO:0005085">
    <property type="term" value="F:guanyl-nucleotide exchange factor activity"/>
    <property type="evidence" value="ECO:0007669"/>
    <property type="project" value="InterPro"/>
</dbReference>
<dbReference type="SUPFAM" id="SSF48065">
    <property type="entry name" value="DBL homology domain (DH-domain)"/>
    <property type="match status" value="1"/>
</dbReference>
<dbReference type="InterPro" id="IPR035899">
    <property type="entry name" value="DBL_dom_sf"/>
</dbReference>
<dbReference type="AlphaFoldDB" id="A0A3G2S292"/>
<dbReference type="InterPro" id="IPR000219">
    <property type="entry name" value="DH_dom"/>
</dbReference>
<evidence type="ECO:0000313" key="3">
    <source>
        <dbReference type="EMBL" id="AYO41886.1"/>
    </source>
</evidence>
<dbReference type="Gene3D" id="1.20.900.10">
    <property type="entry name" value="Dbl homology (DH) domain"/>
    <property type="match status" value="1"/>
</dbReference>
<dbReference type="SMART" id="SM00325">
    <property type="entry name" value="RhoGEF"/>
    <property type="match status" value="1"/>
</dbReference>
<organism evidence="3 4">
    <name type="scientific">Malassezia restricta (strain ATCC 96810 / NBRC 103918 / CBS 7877)</name>
    <name type="common">Seborrheic dermatitis infection agent</name>
    <dbReference type="NCBI Taxonomy" id="425264"/>
    <lineage>
        <taxon>Eukaryota</taxon>
        <taxon>Fungi</taxon>
        <taxon>Dikarya</taxon>
        <taxon>Basidiomycota</taxon>
        <taxon>Ustilaginomycotina</taxon>
        <taxon>Malasseziomycetes</taxon>
        <taxon>Malasseziales</taxon>
        <taxon>Malasseziaceae</taxon>
        <taxon>Malassezia</taxon>
    </lineage>
</organism>
<feature type="compositionally biased region" description="Basic and acidic residues" evidence="1">
    <location>
        <begin position="689"/>
        <end position="701"/>
    </location>
</feature>
<dbReference type="GO" id="GO:0005737">
    <property type="term" value="C:cytoplasm"/>
    <property type="evidence" value="ECO:0007669"/>
    <property type="project" value="TreeGrafter"/>
</dbReference>
<protein>
    <submittedName>
        <fullName evidence="3">Phosphatidylinositol 3,4,5-trisphosphate-dependent Rac exchanger 1 protein</fullName>
    </submittedName>
</protein>
<dbReference type="EMBL" id="CP033149">
    <property type="protein sequence ID" value="AYO41886.1"/>
    <property type="molecule type" value="Genomic_DNA"/>
</dbReference>